<dbReference type="Proteomes" id="UP000002420">
    <property type="component" value="Chromosome"/>
</dbReference>
<gene>
    <name evidence="3" type="ordered locus">Glov_2940</name>
</gene>
<organism evidence="3 4">
    <name type="scientific">Trichlorobacter lovleyi (strain ATCC BAA-1151 / DSM 17278 / SZ)</name>
    <name type="common">Geobacter lovleyi</name>
    <dbReference type="NCBI Taxonomy" id="398767"/>
    <lineage>
        <taxon>Bacteria</taxon>
        <taxon>Pseudomonadati</taxon>
        <taxon>Thermodesulfobacteriota</taxon>
        <taxon>Desulfuromonadia</taxon>
        <taxon>Geobacterales</taxon>
        <taxon>Geobacteraceae</taxon>
        <taxon>Trichlorobacter</taxon>
    </lineage>
</organism>
<dbReference type="eggNOG" id="ENOG5033GIR">
    <property type="taxonomic scope" value="Bacteria"/>
</dbReference>
<feature type="domain" description="Magnetosome protein MamS/MamX" evidence="2">
    <location>
        <begin position="67"/>
        <end position="126"/>
    </location>
</feature>
<name>B3E8H1_TRIL1</name>
<evidence type="ECO:0000256" key="1">
    <source>
        <dbReference type="SAM" id="MobiDB-lite"/>
    </source>
</evidence>
<dbReference type="InterPro" id="IPR058837">
    <property type="entry name" value="MamS_MamX_dom"/>
</dbReference>
<protein>
    <recommendedName>
        <fullName evidence="2">Magnetosome protein MamS/MamX domain-containing protein</fullName>
    </recommendedName>
</protein>
<feature type="compositionally biased region" description="Gly residues" evidence="1">
    <location>
        <begin position="143"/>
        <end position="171"/>
    </location>
</feature>
<dbReference type="STRING" id="398767.Glov_2940"/>
<evidence type="ECO:0000313" key="4">
    <source>
        <dbReference type="Proteomes" id="UP000002420"/>
    </source>
</evidence>
<keyword evidence="4" id="KW-1185">Reference proteome</keyword>
<evidence type="ECO:0000259" key="2">
    <source>
        <dbReference type="Pfam" id="PF26390"/>
    </source>
</evidence>
<proteinExistence type="predicted"/>
<dbReference type="HOGENOM" id="CLU_1508546_0_0_7"/>
<dbReference type="OrthoDB" id="5397952at2"/>
<dbReference type="KEGG" id="glo:Glov_2940"/>
<dbReference type="AlphaFoldDB" id="B3E8H1"/>
<dbReference type="EMBL" id="CP001089">
    <property type="protein sequence ID" value="ACD96647.1"/>
    <property type="molecule type" value="Genomic_DNA"/>
</dbReference>
<dbReference type="Pfam" id="PF26390">
    <property type="entry name" value="MamS_MamX"/>
    <property type="match status" value="1"/>
</dbReference>
<sequence length="171" mass="18105">MSGTRHFFFLIVAVGVVLMLQRPAEAFWGFGSGNDGGTSGLDLVQGYDRNTVITVTGRVAAPVDPELDPVTVVVAVGAERVIVVLGPRWYLQDDSLDWKSGDSITMRGSKAQGKDGRSYLLAQWVSSPSGAQLLLRNENGRPGWAGGFKGGQQGTAGQQQRGGTGSGRRGR</sequence>
<reference evidence="3 4" key="1">
    <citation type="submission" date="2008-05" db="EMBL/GenBank/DDBJ databases">
        <title>Complete sequence of chromosome of Geobacter lovleyi SZ.</title>
        <authorList>
            <consortium name="US DOE Joint Genome Institute"/>
            <person name="Lucas S."/>
            <person name="Copeland A."/>
            <person name="Lapidus A."/>
            <person name="Glavina del Rio T."/>
            <person name="Dalin E."/>
            <person name="Tice H."/>
            <person name="Bruce D."/>
            <person name="Goodwin L."/>
            <person name="Pitluck S."/>
            <person name="Chertkov O."/>
            <person name="Meincke L."/>
            <person name="Brettin T."/>
            <person name="Detter J.C."/>
            <person name="Han C."/>
            <person name="Tapia R."/>
            <person name="Kuske C.R."/>
            <person name="Schmutz J."/>
            <person name="Larimer F."/>
            <person name="Land M."/>
            <person name="Hauser L."/>
            <person name="Kyrpides N."/>
            <person name="Mikhailova N."/>
            <person name="Sung Y."/>
            <person name="Fletcher K.E."/>
            <person name="Ritalahti K.M."/>
            <person name="Loeffler F.E."/>
            <person name="Richardson P."/>
        </authorList>
    </citation>
    <scope>NUCLEOTIDE SEQUENCE [LARGE SCALE GENOMIC DNA]</scope>
    <source>
        <strain evidence="4">ATCC BAA-1151 / DSM 17278 / SZ</strain>
    </source>
</reference>
<feature type="region of interest" description="Disordered" evidence="1">
    <location>
        <begin position="142"/>
        <end position="171"/>
    </location>
</feature>
<dbReference type="RefSeq" id="WP_012470972.1">
    <property type="nucleotide sequence ID" value="NC_010814.1"/>
</dbReference>
<evidence type="ECO:0000313" key="3">
    <source>
        <dbReference type="EMBL" id="ACD96647.1"/>
    </source>
</evidence>
<accession>B3E8H1</accession>